<evidence type="ECO:0000313" key="5">
    <source>
        <dbReference type="Proteomes" id="UP000471521"/>
    </source>
</evidence>
<accession>A0A6B0SUT0</accession>
<keyword evidence="1" id="KW-0805">Transcription regulation</keyword>
<proteinExistence type="predicted"/>
<dbReference type="RefSeq" id="WP_159527842.1">
    <property type="nucleotide sequence ID" value="NZ_WUUU01000326.1"/>
</dbReference>
<dbReference type="InterPro" id="IPR007050">
    <property type="entry name" value="HTH_bacterioopsin"/>
</dbReference>
<organism evidence="4 5">
    <name type="scientific">Halobacterium bonnevillei</name>
    <dbReference type="NCBI Taxonomy" id="2692200"/>
    <lineage>
        <taxon>Archaea</taxon>
        <taxon>Methanobacteriati</taxon>
        <taxon>Methanobacteriota</taxon>
        <taxon>Stenosarchaea group</taxon>
        <taxon>Halobacteria</taxon>
        <taxon>Halobacteriales</taxon>
        <taxon>Halobacteriaceae</taxon>
        <taxon>Halobacterium</taxon>
    </lineage>
</organism>
<comment type="caution">
    <text evidence="4">The sequence shown here is derived from an EMBL/GenBank/DDBJ whole genome shotgun (WGS) entry which is preliminary data.</text>
</comment>
<gene>
    <name evidence="4" type="ORF">GRX66_18945</name>
</gene>
<dbReference type="Pfam" id="PF04967">
    <property type="entry name" value="HTH_10"/>
    <property type="match status" value="1"/>
</dbReference>
<dbReference type="Proteomes" id="UP000471521">
    <property type="component" value="Unassembled WGS sequence"/>
</dbReference>
<dbReference type="PANTHER" id="PTHR34236">
    <property type="entry name" value="DIMETHYL SULFOXIDE REDUCTASE TRANSCRIPTIONAL ACTIVATOR"/>
    <property type="match status" value="1"/>
</dbReference>
<protein>
    <recommendedName>
        <fullName evidence="3">HTH bat-type domain-containing protein</fullName>
    </recommendedName>
</protein>
<evidence type="ECO:0000313" key="4">
    <source>
        <dbReference type="EMBL" id="MXR22550.1"/>
    </source>
</evidence>
<dbReference type="EMBL" id="WUUU01000326">
    <property type="protein sequence ID" value="MXR22550.1"/>
    <property type="molecule type" value="Genomic_DNA"/>
</dbReference>
<evidence type="ECO:0000256" key="2">
    <source>
        <dbReference type="ARBA" id="ARBA00023163"/>
    </source>
</evidence>
<evidence type="ECO:0000256" key="1">
    <source>
        <dbReference type="ARBA" id="ARBA00023015"/>
    </source>
</evidence>
<evidence type="ECO:0000259" key="3">
    <source>
        <dbReference type="Pfam" id="PF04967"/>
    </source>
</evidence>
<keyword evidence="5" id="KW-1185">Reference proteome</keyword>
<name>A0A6B0SUT0_9EURY</name>
<feature type="domain" description="HTH bat-type" evidence="3">
    <location>
        <begin position="2"/>
        <end position="42"/>
    </location>
</feature>
<sequence>MAVDAGYYDVPRTASQDDVAAQLDCAPSTVAEHLRKAEAALAGAAIRNDAGL</sequence>
<reference evidence="4 5" key="1">
    <citation type="submission" date="2019-12" db="EMBL/GenBank/DDBJ databases">
        <title>Isolation and characterization of three novel carbon monoxide-oxidizing members of Halobacteria from salione crusts and soils.</title>
        <authorList>
            <person name="Myers M.R."/>
            <person name="King G.M."/>
        </authorList>
    </citation>
    <scope>NUCLEOTIDE SEQUENCE [LARGE SCALE GENOMIC DNA]</scope>
    <source>
        <strain evidence="4 5">PCN9</strain>
    </source>
</reference>
<dbReference type="AlphaFoldDB" id="A0A6B0SUT0"/>
<dbReference type="OrthoDB" id="27447at2157"/>
<dbReference type="PANTHER" id="PTHR34236:SF1">
    <property type="entry name" value="DIMETHYL SULFOXIDE REDUCTASE TRANSCRIPTIONAL ACTIVATOR"/>
    <property type="match status" value="1"/>
</dbReference>
<keyword evidence="2" id="KW-0804">Transcription</keyword>